<gene>
    <name evidence="21" type="ORF">HJG60_018345</name>
</gene>
<keyword evidence="8" id="KW-0597">Phosphoprotein</keyword>
<dbReference type="InterPro" id="IPR042855">
    <property type="entry name" value="V_SNARE_CC"/>
</dbReference>
<dbReference type="Pfam" id="PF08596">
    <property type="entry name" value="Lgl_C"/>
    <property type="match status" value="1"/>
</dbReference>
<dbReference type="Pfam" id="PF00400">
    <property type="entry name" value="WD40"/>
    <property type="match status" value="1"/>
</dbReference>
<dbReference type="GO" id="GO:0005886">
    <property type="term" value="C:plasma membrane"/>
    <property type="evidence" value="ECO:0007669"/>
    <property type="project" value="UniProtKB-SubCell"/>
</dbReference>
<dbReference type="FunFam" id="1.20.5.110:FF:000001">
    <property type="entry name" value="syntaxin-binding protein 5 isoform X1"/>
    <property type="match status" value="1"/>
</dbReference>
<keyword evidence="4" id="KW-0813">Transport</keyword>
<dbReference type="GO" id="GO:0019905">
    <property type="term" value="F:syntaxin binding"/>
    <property type="evidence" value="ECO:0007669"/>
    <property type="project" value="TreeGrafter"/>
</dbReference>
<keyword evidence="13" id="KW-0472">Membrane</keyword>
<dbReference type="InterPro" id="IPR013905">
    <property type="entry name" value="Lgl_C_dom"/>
</dbReference>
<dbReference type="GO" id="GO:0045159">
    <property type="term" value="F:myosin II binding"/>
    <property type="evidence" value="ECO:0007669"/>
    <property type="project" value="TreeGrafter"/>
</dbReference>
<dbReference type="CDD" id="cd15893">
    <property type="entry name" value="R-SNARE_STXBP5"/>
    <property type="match status" value="1"/>
</dbReference>
<evidence type="ECO:0000256" key="1">
    <source>
        <dbReference type="ARBA" id="ARBA00004202"/>
    </source>
</evidence>
<dbReference type="PRINTS" id="PR00962">
    <property type="entry name" value="LETHAL2GIANT"/>
</dbReference>
<feature type="region of interest" description="Disordered" evidence="19">
    <location>
        <begin position="14"/>
        <end position="36"/>
    </location>
</feature>
<feature type="compositionally biased region" description="Basic and acidic residues" evidence="19">
    <location>
        <begin position="734"/>
        <end position="744"/>
    </location>
</feature>
<sequence>MRKFNIRKVLDGLTAGSSSASQQQQPQQHPSGNREPEIQETLQSEHFQLCKTVRHGFPYQPSALAFDPVQKILAVGTQTGALRLFGRPGVECYCQHDSGAAVIQLQFLINEGALVSALADDTLHLWNLRQKRPAILHSLKFCRERVTFCHLPFQSKWLYVGTERGNIHIVNVESFTLSGYVIMWNKAIELSSKSHPGPVVHISDNPMDEGKLLIGFESGTVVLWDLKSKKADYRYTYDEAIHSVAWHHEGKQFICSHSDGTLTIWNVRSPAKPVQTITPHGKYILGKQLKDGKKPEPCKPILKVEFKTTRSGEPFIILSGGLSYDTVGRRPCLTVMHGKSTAVLEMDYSIVDFLTLCETPYPNDFQEPYAVVVLLEKDLVLIDLAQNGYPIFENPYPLSIHESPVTCCEYFADCPVDLIPALYSVGARQKRQGYSKKEWPINGGNWGLGAQSYPEIIITGHADGSVKFWDASAITLQVLYKLKTAKVFEKSRSKDDKPNTDIVDEDPYAIQIISWCPESRMLCIAGVSAHVIIYRFSKQEVVTEVIPMLEVRLLYEINDVESPEGEQAPPLPTPVGGANPQPIPPQSHPSTSSSSSDGLRDNVPCLKVKNSPLKQSPGYQTELVIQLVWVGGEPPQQITSLAVNSSYGLVVFGNCNGIAMVDYLQKAVLLNLGTIELYGSNDPYRREPRSPRKSRQPSGAGLCDISEGTVVPEDRCKSPTSAKMSRKLSLPTDLKPDLDVKDNSFSRSRSSSVTSIDKETREAISALHFCETFTRKADSSPSPCLWVGTTLGTVLVIALNLPPGGEQRLLQPVIVSPSGTILRLKGAILRMAFLDTAGCLVPPAYESWREHNVPEEKDEKEKSKKRRPVSVSPSSSQEISENQYAVICSEKQAKVISLPTQNCAYKQNITETSFVLRGDIVALSNSVCLACFCANGHIMAFSLPSLRPLLDVYYLPLTNMRIARTFCFTNNGQALYLISPTEIQRLTYSQETCENLQEMLGELFTPVETPEAPNRGFFKGLFGGGAQSLDREELFGESSSGKASRSLAQHIPGPGGIEGVKGAASGVVGELARARLALDERGQKLGDLEERTAAMLSSADSFSKHAHEMMLKYKDKKWYQF</sequence>
<dbReference type="PANTHER" id="PTHR10241">
    <property type="entry name" value="LETHAL 2 GIANT LARVAE PROTEIN"/>
    <property type="match status" value="1"/>
</dbReference>
<feature type="region of interest" description="Disordered" evidence="19">
    <location>
        <begin position="680"/>
        <end position="706"/>
    </location>
</feature>
<keyword evidence="11" id="KW-0653">Protein transport</keyword>
<dbReference type="GO" id="GO:0015031">
    <property type="term" value="P:protein transport"/>
    <property type="evidence" value="ECO:0007669"/>
    <property type="project" value="UniProtKB-KW"/>
</dbReference>
<dbReference type="GO" id="GO:0005096">
    <property type="term" value="F:GTPase activator activity"/>
    <property type="evidence" value="ECO:0007669"/>
    <property type="project" value="TreeGrafter"/>
</dbReference>
<organism evidence="21 22">
    <name type="scientific">Phyllostomus discolor</name>
    <name type="common">pale spear-nosed bat</name>
    <dbReference type="NCBI Taxonomy" id="89673"/>
    <lineage>
        <taxon>Eukaryota</taxon>
        <taxon>Metazoa</taxon>
        <taxon>Chordata</taxon>
        <taxon>Craniata</taxon>
        <taxon>Vertebrata</taxon>
        <taxon>Euteleostomi</taxon>
        <taxon>Mammalia</taxon>
        <taxon>Eutheria</taxon>
        <taxon>Laurasiatheria</taxon>
        <taxon>Chiroptera</taxon>
        <taxon>Yangochiroptera</taxon>
        <taxon>Phyllostomidae</taxon>
        <taxon>Phyllostominae</taxon>
        <taxon>Phyllostomus</taxon>
    </lineage>
</organism>
<dbReference type="SUPFAM" id="SSF50978">
    <property type="entry name" value="WD40 repeat-like"/>
    <property type="match status" value="2"/>
</dbReference>
<feature type="domain" description="V-SNARE coiled-coil homology" evidence="20">
    <location>
        <begin position="1056"/>
        <end position="1116"/>
    </location>
</feature>
<evidence type="ECO:0000256" key="4">
    <source>
        <dbReference type="ARBA" id="ARBA00022448"/>
    </source>
</evidence>
<feature type="region of interest" description="Disordered" evidence="19">
    <location>
        <begin position="562"/>
        <end position="601"/>
    </location>
</feature>
<evidence type="ECO:0000256" key="15">
    <source>
        <dbReference type="ARBA" id="ARBA00075853"/>
    </source>
</evidence>
<dbReference type="PROSITE" id="PS50892">
    <property type="entry name" value="V_SNARE"/>
    <property type="match status" value="1"/>
</dbReference>
<dbReference type="Pfam" id="PF08366">
    <property type="entry name" value="LLGL"/>
    <property type="match status" value="1"/>
</dbReference>
<evidence type="ECO:0000256" key="9">
    <source>
        <dbReference type="ARBA" id="ARBA00022574"/>
    </source>
</evidence>
<evidence type="ECO:0000256" key="6">
    <source>
        <dbReference type="ARBA" id="ARBA00022483"/>
    </source>
</evidence>
<dbReference type="EMBL" id="JABVXQ010000004">
    <property type="protein sequence ID" value="KAF6116436.1"/>
    <property type="molecule type" value="Genomic_DNA"/>
</dbReference>
<keyword evidence="9 17" id="KW-0853">WD repeat</keyword>
<reference evidence="21 22" key="1">
    <citation type="journal article" date="2020" name="Nature">
        <title>Six reference-quality genomes reveal evolution of bat adaptations.</title>
        <authorList>
            <person name="Jebb D."/>
            <person name="Huang Z."/>
            <person name="Pippel M."/>
            <person name="Hughes G.M."/>
            <person name="Lavrichenko K."/>
            <person name="Devanna P."/>
            <person name="Winkler S."/>
            <person name="Jermiin L.S."/>
            <person name="Skirmuntt E.C."/>
            <person name="Katzourakis A."/>
            <person name="Burkitt-Gray L."/>
            <person name="Ray D.A."/>
            <person name="Sullivan K.A.M."/>
            <person name="Roscito J.G."/>
            <person name="Kirilenko B.M."/>
            <person name="Davalos L.M."/>
            <person name="Corthals A.P."/>
            <person name="Power M.L."/>
            <person name="Jones G."/>
            <person name="Ransome R.D."/>
            <person name="Dechmann D.K.N."/>
            <person name="Locatelli A.G."/>
            <person name="Puechmaille S.J."/>
            <person name="Fedrigo O."/>
            <person name="Jarvis E.D."/>
            <person name="Hiller M."/>
            <person name="Vernes S.C."/>
            <person name="Myers E.W."/>
            <person name="Teeling E.C."/>
        </authorList>
    </citation>
    <scope>NUCLEOTIDE SEQUENCE [LARGE SCALE GENOMIC DNA]</scope>
    <source>
        <strain evidence="21">Bat1K_MPI-CBG_1</strain>
    </source>
</reference>
<dbReference type="InterPro" id="IPR001680">
    <property type="entry name" value="WD40_rpt"/>
</dbReference>
<dbReference type="GO" id="GO:0006893">
    <property type="term" value="P:Golgi to plasma membrane transport"/>
    <property type="evidence" value="ECO:0007669"/>
    <property type="project" value="TreeGrafter"/>
</dbReference>
<proteinExistence type="inferred from homology"/>
<evidence type="ECO:0000256" key="3">
    <source>
        <dbReference type="ARBA" id="ARBA00008070"/>
    </source>
</evidence>
<feature type="compositionally biased region" description="Low complexity" evidence="19">
    <location>
        <begin position="15"/>
        <end position="31"/>
    </location>
</feature>
<feature type="region of interest" description="Disordered" evidence="19">
    <location>
        <begin position="733"/>
        <end position="752"/>
    </location>
</feature>
<evidence type="ECO:0000256" key="14">
    <source>
        <dbReference type="ARBA" id="ARBA00069759"/>
    </source>
</evidence>
<dbReference type="InterPro" id="IPR015943">
    <property type="entry name" value="WD40/YVTN_repeat-like_dom_sf"/>
</dbReference>
<dbReference type="SUPFAM" id="SSF58038">
    <property type="entry name" value="SNARE fusion complex"/>
    <property type="match status" value="1"/>
</dbReference>
<keyword evidence="10" id="KW-0677">Repeat</keyword>
<protein>
    <recommendedName>
        <fullName evidence="14">Syntaxin-binding protein 5</fullName>
    </recommendedName>
    <alternativeName>
        <fullName evidence="16">Lethal(2) giant larvae protein homolog 3</fullName>
    </alternativeName>
    <alternativeName>
        <fullName evidence="15">Tomosyn-1</fullName>
    </alternativeName>
</protein>
<dbReference type="PROSITE" id="PS50082">
    <property type="entry name" value="WD_REPEATS_2"/>
    <property type="match status" value="1"/>
</dbReference>
<dbReference type="FunFam" id="2.130.10.10:FF:000186">
    <property type="entry name" value="syntaxin-binding protein 5-like isoform X2"/>
    <property type="match status" value="1"/>
</dbReference>
<evidence type="ECO:0000256" key="13">
    <source>
        <dbReference type="ARBA" id="ARBA00023136"/>
    </source>
</evidence>
<evidence type="ECO:0000256" key="8">
    <source>
        <dbReference type="ARBA" id="ARBA00022553"/>
    </source>
</evidence>
<keyword evidence="7" id="KW-0963">Cytoplasm</keyword>
<evidence type="ECO:0000259" key="20">
    <source>
        <dbReference type="PROSITE" id="PS50892"/>
    </source>
</evidence>
<dbReference type="Gene3D" id="1.20.5.110">
    <property type="match status" value="1"/>
</dbReference>
<dbReference type="PANTHER" id="PTHR10241:SF22">
    <property type="entry name" value="SYNTAXIN-BINDING PROTEIN 5"/>
    <property type="match status" value="1"/>
</dbReference>
<dbReference type="Proteomes" id="UP000664940">
    <property type="component" value="Unassembled WGS sequence"/>
</dbReference>
<evidence type="ECO:0000256" key="11">
    <source>
        <dbReference type="ARBA" id="ARBA00022927"/>
    </source>
</evidence>
<evidence type="ECO:0000256" key="17">
    <source>
        <dbReference type="PROSITE-ProRule" id="PRU00221"/>
    </source>
</evidence>
<name>A0A834EGX0_9CHIR</name>
<evidence type="ECO:0000256" key="7">
    <source>
        <dbReference type="ARBA" id="ARBA00022490"/>
    </source>
</evidence>
<feature type="repeat" description="WD" evidence="17">
    <location>
        <begin position="234"/>
        <end position="269"/>
    </location>
</feature>
<evidence type="ECO:0000256" key="5">
    <source>
        <dbReference type="ARBA" id="ARBA00022475"/>
    </source>
</evidence>
<dbReference type="FunFam" id="2.130.10.10:FF:003138">
    <property type="entry name" value="Syntaxin binding protein 5 like"/>
    <property type="match status" value="1"/>
</dbReference>
<comment type="caution">
    <text evidence="21">The sequence shown here is derived from an EMBL/GenBank/DDBJ whole genome shotgun (WGS) entry which is preliminary data.</text>
</comment>
<feature type="compositionally biased region" description="Basic and acidic residues" evidence="19">
    <location>
        <begin position="850"/>
        <end position="862"/>
    </location>
</feature>
<comment type="subcellular location">
    <subcellularLocation>
        <location evidence="1">Cell membrane</location>
        <topology evidence="1">Peripheral membrane protein</topology>
    </subcellularLocation>
    <subcellularLocation>
        <location evidence="2">Cytoplasm</location>
    </subcellularLocation>
</comment>
<dbReference type="GO" id="GO:0006887">
    <property type="term" value="P:exocytosis"/>
    <property type="evidence" value="ECO:0007669"/>
    <property type="project" value="UniProtKB-KW"/>
</dbReference>
<evidence type="ECO:0000313" key="22">
    <source>
        <dbReference type="Proteomes" id="UP000664940"/>
    </source>
</evidence>
<accession>A0A834EGX0</accession>
<dbReference type="GO" id="GO:0031201">
    <property type="term" value="C:SNARE complex"/>
    <property type="evidence" value="ECO:0007669"/>
    <property type="project" value="TreeGrafter"/>
</dbReference>
<dbReference type="AlphaFoldDB" id="A0A834EGX0"/>
<evidence type="ECO:0000256" key="10">
    <source>
        <dbReference type="ARBA" id="ARBA00022737"/>
    </source>
</evidence>
<evidence type="ECO:0000256" key="19">
    <source>
        <dbReference type="SAM" id="MobiDB-lite"/>
    </source>
</evidence>
<dbReference type="InterPro" id="IPR013577">
    <property type="entry name" value="LLGL2"/>
</dbReference>
<keyword evidence="6" id="KW-0268">Exocytosis</keyword>
<dbReference type="Gene3D" id="2.130.10.10">
    <property type="entry name" value="YVTN repeat-like/Quinoprotein amine dehydrogenase"/>
    <property type="match status" value="2"/>
</dbReference>
<evidence type="ECO:0000256" key="16">
    <source>
        <dbReference type="ARBA" id="ARBA00081591"/>
    </source>
</evidence>
<feature type="region of interest" description="Disordered" evidence="19">
    <location>
        <begin position="850"/>
        <end position="877"/>
    </location>
</feature>
<dbReference type="InterPro" id="IPR000664">
    <property type="entry name" value="Lethal2_giant"/>
</dbReference>
<evidence type="ECO:0000256" key="12">
    <source>
        <dbReference type="ARBA" id="ARBA00023054"/>
    </source>
</evidence>
<evidence type="ECO:0000256" key="2">
    <source>
        <dbReference type="ARBA" id="ARBA00004496"/>
    </source>
</evidence>
<evidence type="ECO:0000256" key="18">
    <source>
        <dbReference type="PROSITE-ProRule" id="PRU00290"/>
    </source>
</evidence>
<dbReference type="SMART" id="SM00320">
    <property type="entry name" value="WD40"/>
    <property type="match status" value="7"/>
</dbReference>
<dbReference type="InterPro" id="IPR036322">
    <property type="entry name" value="WD40_repeat_dom_sf"/>
</dbReference>
<keyword evidence="12 18" id="KW-0175">Coiled coil</keyword>
<comment type="similarity">
    <text evidence="3">Belongs to the WD repeat L(2)GL family.</text>
</comment>
<evidence type="ECO:0000313" key="21">
    <source>
        <dbReference type="EMBL" id="KAF6116436.1"/>
    </source>
</evidence>
<keyword evidence="5" id="KW-1003">Cell membrane</keyword>